<dbReference type="InterPro" id="IPR015421">
    <property type="entry name" value="PyrdxlP-dep_Trfase_major"/>
</dbReference>
<dbReference type="RefSeq" id="WP_145070675.1">
    <property type="nucleotide sequence ID" value="NZ_CP036287.1"/>
</dbReference>
<dbReference type="Pfam" id="PF00266">
    <property type="entry name" value="Aminotran_5"/>
    <property type="match status" value="1"/>
</dbReference>
<dbReference type="GO" id="GO:0051536">
    <property type="term" value="F:iron-sulfur cluster binding"/>
    <property type="evidence" value="ECO:0007669"/>
    <property type="project" value="UniProtKB-KW"/>
</dbReference>
<comment type="catalytic activity">
    <reaction evidence="8">
        <text>(sulfur carrier)-H + L-cysteine = (sulfur carrier)-SH + L-alanine</text>
        <dbReference type="Rhea" id="RHEA:43892"/>
        <dbReference type="Rhea" id="RHEA-COMP:14737"/>
        <dbReference type="Rhea" id="RHEA-COMP:14739"/>
        <dbReference type="ChEBI" id="CHEBI:29917"/>
        <dbReference type="ChEBI" id="CHEBI:35235"/>
        <dbReference type="ChEBI" id="CHEBI:57972"/>
        <dbReference type="ChEBI" id="CHEBI:64428"/>
        <dbReference type="EC" id="2.8.1.7"/>
    </reaction>
</comment>
<dbReference type="GO" id="GO:0046872">
    <property type="term" value="F:metal ion binding"/>
    <property type="evidence" value="ECO:0007669"/>
    <property type="project" value="UniProtKB-KW"/>
</dbReference>
<evidence type="ECO:0000256" key="7">
    <source>
        <dbReference type="ARBA" id="ARBA00023014"/>
    </source>
</evidence>
<dbReference type="EC" id="2.8.1.7" evidence="10"/>
<dbReference type="InterPro" id="IPR016454">
    <property type="entry name" value="Cysteine_dSase"/>
</dbReference>
<protein>
    <submittedName>
        <fullName evidence="10">Cysteine desulfurase</fullName>
        <ecNumber evidence="10">2.8.1.7</ecNumber>
    </submittedName>
</protein>
<name>A0A518BT31_9BACT</name>
<accession>A0A518BT31</accession>
<comment type="cofactor">
    <cofactor evidence="1">
        <name>pyridoxal 5'-phosphate</name>
        <dbReference type="ChEBI" id="CHEBI:597326"/>
    </cofactor>
</comment>
<evidence type="ECO:0000256" key="8">
    <source>
        <dbReference type="ARBA" id="ARBA00050776"/>
    </source>
</evidence>
<dbReference type="KEGG" id="pbap:Pla133_52510"/>
<organism evidence="10 11">
    <name type="scientific">Engelhardtia mirabilis</name>
    <dbReference type="NCBI Taxonomy" id="2528011"/>
    <lineage>
        <taxon>Bacteria</taxon>
        <taxon>Pseudomonadati</taxon>
        <taxon>Planctomycetota</taxon>
        <taxon>Planctomycetia</taxon>
        <taxon>Planctomycetia incertae sedis</taxon>
        <taxon>Engelhardtia</taxon>
    </lineage>
</organism>
<keyword evidence="4" id="KW-0479">Metal-binding</keyword>
<dbReference type="InterPro" id="IPR015422">
    <property type="entry name" value="PyrdxlP-dep_Trfase_small"/>
</dbReference>
<reference evidence="10 11" key="1">
    <citation type="submission" date="2019-02" db="EMBL/GenBank/DDBJ databases">
        <title>Deep-cultivation of Planctomycetes and their phenomic and genomic characterization uncovers novel biology.</title>
        <authorList>
            <person name="Wiegand S."/>
            <person name="Jogler M."/>
            <person name="Boedeker C."/>
            <person name="Pinto D."/>
            <person name="Vollmers J."/>
            <person name="Rivas-Marin E."/>
            <person name="Kohn T."/>
            <person name="Peeters S.H."/>
            <person name="Heuer A."/>
            <person name="Rast P."/>
            <person name="Oberbeckmann S."/>
            <person name="Bunk B."/>
            <person name="Jeske O."/>
            <person name="Meyerdierks A."/>
            <person name="Storesund J.E."/>
            <person name="Kallscheuer N."/>
            <person name="Luecker S."/>
            <person name="Lage O.M."/>
            <person name="Pohl T."/>
            <person name="Merkel B.J."/>
            <person name="Hornburger P."/>
            <person name="Mueller R.-W."/>
            <person name="Bruemmer F."/>
            <person name="Labrenz M."/>
            <person name="Spormann A.M."/>
            <person name="Op den Camp H."/>
            <person name="Overmann J."/>
            <person name="Amann R."/>
            <person name="Jetten M.S.M."/>
            <person name="Mascher T."/>
            <person name="Medema M.H."/>
            <person name="Devos D.P."/>
            <person name="Kaster A.-K."/>
            <person name="Ovreas L."/>
            <person name="Rohde M."/>
            <person name="Galperin M.Y."/>
            <person name="Jogler C."/>
        </authorList>
    </citation>
    <scope>NUCLEOTIDE SEQUENCE [LARGE SCALE GENOMIC DNA]</scope>
    <source>
        <strain evidence="10 11">Pla133</strain>
    </source>
</reference>
<proteinExistence type="inferred from homology"/>
<dbReference type="Gene3D" id="1.10.260.50">
    <property type="match status" value="1"/>
</dbReference>
<gene>
    <name evidence="10" type="primary">iscS_2</name>
    <name evidence="10" type="ORF">Pla133_52510</name>
</gene>
<comment type="similarity">
    <text evidence="2">Belongs to the class-V pyridoxal-phosphate-dependent aminotransferase family. NifS/IscS subfamily.</text>
</comment>
<dbReference type="Gene3D" id="3.40.640.10">
    <property type="entry name" value="Type I PLP-dependent aspartate aminotransferase-like (Major domain)"/>
    <property type="match status" value="1"/>
</dbReference>
<dbReference type="PIRSF" id="PIRSF005572">
    <property type="entry name" value="NifS"/>
    <property type="match status" value="1"/>
</dbReference>
<evidence type="ECO:0000256" key="2">
    <source>
        <dbReference type="ARBA" id="ARBA00006490"/>
    </source>
</evidence>
<evidence type="ECO:0000256" key="4">
    <source>
        <dbReference type="ARBA" id="ARBA00022723"/>
    </source>
</evidence>
<evidence type="ECO:0000256" key="1">
    <source>
        <dbReference type="ARBA" id="ARBA00001933"/>
    </source>
</evidence>
<sequence length="393" mass="41609">MTRRVYLDHNATTPLRPEVREFWIELVDRGLGNPSSLHAAGREARQLVDEARERLAACLQVHEDGVIFTSGGTEADNLALFGCVEFDTRGRGLATSTIEHSAVLEPAAELARRGRPWIRLPCDEQGRVEADVVAAAARQQTCLVSVIAASNELGTLQDVAALAQATHEASEGRARFHTDAVQAVGRIPIDLDGWEVDMATMSPHKLGGPVGVGILVVTRGTRLAPRAHGGGQERGLRPGTESVAAIAAGALAVELAIAEQPTYAARVGDLAARLWTDIAQALPGARLLGPPMGDSRRLPNTLNVLLPGVDGRVLVTRLDLAGLEASAGSACASGSVEPSHVLVALGLDDEQARAGLRLSLGRTSTLDDCQQAVEILVKTCRRTHATRPLDDRL</sequence>
<dbReference type="InterPro" id="IPR015424">
    <property type="entry name" value="PyrdxlP-dep_Trfase"/>
</dbReference>
<dbReference type="PANTHER" id="PTHR11601">
    <property type="entry name" value="CYSTEINE DESULFURYLASE FAMILY MEMBER"/>
    <property type="match status" value="1"/>
</dbReference>
<evidence type="ECO:0000313" key="11">
    <source>
        <dbReference type="Proteomes" id="UP000316921"/>
    </source>
</evidence>
<dbReference type="Proteomes" id="UP000316921">
    <property type="component" value="Chromosome"/>
</dbReference>
<dbReference type="EMBL" id="CP036287">
    <property type="protein sequence ID" value="QDU70128.1"/>
    <property type="molecule type" value="Genomic_DNA"/>
</dbReference>
<dbReference type="SUPFAM" id="SSF53383">
    <property type="entry name" value="PLP-dependent transferases"/>
    <property type="match status" value="1"/>
</dbReference>
<evidence type="ECO:0000256" key="6">
    <source>
        <dbReference type="ARBA" id="ARBA00023004"/>
    </source>
</evidence>
<dbReference type="Gene3D" id="3.90.1150.10">
    <property type="entry name" value="Aspartate Aminotransferase, domain 1"/>
    <property type="match status" value="1"/>
</dbReference>
<evidence type="ECO:0000313" key="10">
    <source>
        <dbReference type="EMBL" id="QDU70128.1"/>
    </source>
</evidence>
<feature type="domain" description="Aminotransferase class V" evidence="9">
    <location>
        <begin position="5"/>
        <end position="370"/>
    </location>
</feature>
<dbReference type="GO" id="GO:0031071">
    <property type="term" value="F:cysteine desulfurase activity"/>
    <property type="evidence" value="ECO:0007669"/>
    <property type="project" value="UniProtKB-EC"/>
</dbReference>
<dbReference type="InterPro" id="IPR000192">
    <property type="entry name" value="Aminotrans_V_dom"/>
</dbReference>
<dbReference type="AlphaFoldDB" id="A0A518BT31"/>
<evidence type="ECO:0000256" key="3">
    <source>
        <dbReference type="ARBA" id="ARBA00022679"/>
    </source>
</evidence>
<keyword evidence="6" id="KW-0408">Iron</keyword>
<keyword evidence="3 10" id="KW-0808">Transferase</keyword>
<evidence type="ECO:0000259" key="9">
    <source>
        <dbReference type="Pfam" id="PF00266"/>
    </source>
</evidence>
<keyword evidence="7" id="KW-0411">Iron-sulfur</keyword>
<evidence type="ECO:0000256" key="5">
    <source>
        <dbReference type="ARBA" id="ARBA00022898"/>
    </source>
</evidence>
<keyword evidence="11" id="KW-1185">Reference proteome</keyword>
<dbReference type="PANTHER" id="PTHR11601:SF34">
    <property type="entry name" value="CYSTEINE DESULFURASE"/>
    <property type="match status" value="1"/>
</dbReference>
<keyword evidence="5" id="KW-0663">Pyridoxal phosphate</keyword>